<dbReference type="EMBL" id="CM029043">
    <property type="protein sequence ID" value="KAG2611136.1"/>
    <property type="molecule type" value="Genomic_DNA"/>
</dbReference>
<sequence>MYNMAVMVGKGSPKVSMSSRGSPKFGRMLATPSSSIKRVSPQSRLAKKTTSSPKVKQRAVWNTQLEKSLVEILHDYKDSRGDNGWNSETWNRMVKEFHTRNKFVSFTKSQIQDKECQLKRDYKMLKAAKQQSGSSWNEKRCMVEGSPAMWNNLEYHFQRSKSFEITKLAFHCMIHLVSYMTAILLRENTTAPPLIQWKTRHP</sequence>
<organism evidence="3 4">
    <name type="scientific">Panicum virgatum</name>
    <name type="common">Blackwell switchgrass</name>
    <dbReference type="NCBI Taxonomy" id="38727"/>
    <lineage>
        <taxon>Eukaryota</taxon>
        <taxon>Viridiplantae</taxon>
        <taxon>Streptophyta</taxon>
        <taxon>Embryophyta</taxon>
        <taxon>Tracheophyta</taxon>
        <taxon>Spermatophyta</taxon>
        <taxon>Magnoliopsida</taxon>
        <taxon>Liliopsida</taxon>
        <taxon>Poales</taxon>
        <taxon>Poaceae</taxon>
        <taxon>PACMAD clade</taxon>
        <taxon>Panicoideae</taxon>
        <taxon>Panicodae</taxon>
        <taxon>Paniceae</taxon>
        <taxon>Panicinae</taxon>
        <taxon>Panicum</taxon>
        <taxon>Panicum sect. Hiantes</taxon>
    </lineage>
</organism>
<evidence type="ECO:0000259" key="2">
    <source>
        <dbReference type="Pfam" id="PF12776"/>
    </source>
</evidence>
<feature type="domain" description="Myb/SANT-like" evidence="2">
    <location>
        <begin position="61"/>
        <end position="152"/>
    </location>
</feature>
<reference evidence="3" key="1">
    <citation type="submission" date="2020-05" db="EMBL/GenBank/DDBJ databases">
        <title>WGS assembly of Panicum virgatum.</title>
        <authorList>
            <person name="Lovell J.T."/>
            <person name="Jenkins J."/>
            <person name="Shu S."/>
            <person name="Juenger T.E."/>
            <person name="Schmutz J."/>
        </authorList>
    </citation>
    <scope>NUCLEOTIDE SEQUENCE</scope>
    <source>
        <strain evidence="3">AP13</strain>
    </source>
</reference>
<dbReference type="InterPro" id="IPR024752">
    <property type="entry name" value="Myb/SANT-like_dom"/>
</dbReference>
<protein>
    <recommendedName>
        <fullName evidence="2">Myb/SANT-like domain-containing protein</fullName>
    </recommendedName>
</protein>
<dbReference type="PANTHER" id="PTHR46934:SF14">
    <property type="entry name" value="OS11G0427500 PROTEIN"/>
    <property type="match status" value="1"/>
</dbReference>
<keyword evidence="4" id="KW-1185">Reference proteome</keyword>
<feature type="region of interest" description="Disordered" evidence="1">
    <location>
        <begin position="11"/>
        <end position="55"/>
    </location>
</feature>
<comment type="caution">
    <text evidence="3">The sequence shown here is derived from an EMBL/GenBank/DDBJ whole genome shotgun (WGS) entry which is preliminary data.</text>
</comment>
<dbReference type="Proteomes" id="UP000823388">
    <property type="component" value="Chromosome 4K"/>
</dbReference>
<dbReference type="PANTHER" id="PTHR46934">
    <property type="entry name" value="MYB_DNA-BIND_3 DOMAIN-CONTAINING PROTEIN-RELATED"/>
    <property type="match status" value="1"/>
</dbReference>
<evidence type="ECO:0000313" key="3">
    <source>
        <dbReference type="EMBL" id="KAG2611136.1"/>
    </source>
</evidence>
<feature type="compositionally biased region" description="Polar residues" evidence="1">
    <location>
        <begin position="31"/>
        <end position="55"/>
    </location>
</feature>
<dbReference type="Pfam" id="PF12776">
    <property type="entry name" value="Myb_DNA-bind_3"/>
    <property type="match status" value="1"/>
</dbReference>
<accession>A0A8T0TQU0</accession>
<name>A0A8T0TQU0_PANVG</name>
<proteinExistence type="predicted"/>
<evidence type="ECO:0000256" key="1">
    <source>
        <dbReference type="SAM" id="MobiDB-lite"/>
    </source>
</evidence>
<gene>
    <name evidence="3" type="ORF">PVAP13_4KG126000</name>
</gene>
<dbReference type="AlphaFoldDB" id="A0A8T0TQU0"/>
<evidence type="ECO:0000313" key="4">
    <source>
        <dbReference type="Proteomes" id="UP000823388"/>
    </source>
</evidence>